<keyword evidence="14" id="KW-1185">Reference proteome</keyword>
<dbReference type="OrthoDB" id="9776710at2"/>
<comment type="subcellular location">
    <subcellularLocation>
        <location evidence="1">Cell membrane</location>
        <topology evidence="1">Multi-pass membrane protein</topology>
    </subcellularLocation>
</comment>
<dbReference type="InterPro" id="IPR003317">
    <property type="entry name" value="Cyt-d_oxidase_su2"/>
</dbReference>
<keyword evidence="4" id="KW-1003">Cell membrane</keyword>
<dbReference type="GO" id="GO:0070069">
    <property type="term" value="C:cytochrome complex"/>
    <property type="evidence" value="ECO:0007669"/>
    <property type="project" value="TreeGrafter"/>
</dbReference>
<feature type="transmembrane region" description="Helical" evidence="12">
    <location>
        <begin position="85"/>
        <end position="106"/>
    </location>
</feature>
<dbReference type="RefSeq" id="WP_085229485.1">
    <property type="nucleotide sequence ID" value="NZ_BSQD01000013.1"/>
</dbReference>
<accession>A0A1X7G821</accession>
<evidence type="ECO:0000256" key="11">
    <source>
        <dbReference type="ARBA" id="ARBA00023136"/>
    </source>
</evidence>
<dbReference type="GO" id="GO:0009055">
    <property type="term" value="F:electron transfer activity"/>
    <property type="evidence" value="ECO:0007669"/>
    <property type="project" value="TreeGrafter"/>
</dbReference>
<feature type="transmembrane region" description="Helical" evidence="12">
    <location>
        <begin position="118"/>
        <end position="136"/>
    </location>
</feature>
<keyword evidence="8" id="KW-0249">Electron transport</keyword>
<sequence length="378" mass="41459">MELYLFFKVLWWGLLGVLLMGLGIMVGMDMGVGALLRYVGRTDTERRVALNIIAPHWDGNQVWFILGGGAIFAAFPLIYATAFSGLYIVMLLLLWTMIMRPLGFEYRSKLPSARWRNVWDWALVASGVVPMIVYGAGIGNMLQGVPFHFNWDLTSFYTGSFLALLNPFAVMCGVLSLSLAVYMGGVMLTGRSEAGPLQERARHAATAGIAVALVLFTIGGLWAGHLPGYQLAHAPAPGLAQTPLQQSVVLGEGAWFDNYRAMPALWFVPALGYVGMVLGLVFLRARRTTPAWWCGALAWIGVIGTVGVSMFPFLMPSSSNPSQSLTVWNSVSSRTTLIWMTGWTVVFVPAILAYTSWAFYVMRGKVKAERVEADPHAY</sequence>
<feature type="transmembrane region" description="Helical" evidence="12">
    <location>
        <begin position="204"/>
        <end position="223"/>
    </location>
</feature>
<evidence type="ECO:0000313" key="14">
    <source>
        <dbReference type="Proteomes" id="UP000192911"/>
    </source>
</evidence>
<protein>
    <submittedName>
        <fullName evidence="13">Cytochrome bd-I ubiquinol oxidase subunit 2 apoprotein</fullName>
    </submittedName>
</protein>
<dbReference type="NCBIfam" id="TIGR00203">
    <property type="entry name" value="cydB"/>
    <property type="match status" value="1"/>
</dbReference>
<feature type="transmembrane region" description="Helical" evidence="12">
    <location>
        <begin position="156"/>
        <end position="183"/>
    </location>
</feature>
<keyword evidence="3" id="KW-0813">Transport</keyword>
<keyword evidence="11 12" id="KW-0472">Membrane</keyword>
<dbReference type="GO" id="GO:0005886">
    <property type="term" value="C:plasma membrane"/>
    <property type="evidence" value="ECO:0007669"/>
    <property type="project" value="UniProtKB-SubCell"/>
</dbReference>
<dbReference type="Proteomes" id="UP000192911">
    <property type="component" value="Unassembled WGS sequence"/>
</dbReference>
<feature type="transmembrane region" description="Helical" evidence="12">
    <location>
        <begin position="12"/>
        <end position="39"/>
    </location>
</feature>
<name>A0A1X7G821_TRICW</name>
<evidence type="ECO:0000256" key="8">
    <source>
        <dbReference type="ARBA" id="ARBA00022982"/>
    </source>
</evidence>
<dbReference type="GO" id="GO:0046872">
    <property type="term" value="F:metal ion binding"/>
    <property type="evidence" value="ECO:0007669"/>
    <property type="project" value="UniProtKB-KW"/>
</dbReference>
<evidence type="ECO:0000256" key="10">
    <source>
        <dbReference type="ARBA" id="ARBA00023004"/>
    </source>
</evidence>
<keyword evidence="7" id="KW-0479">Metal-binding</keyword>
<evidence type="ECO:0000256" key="9">
    <source>
        <dbReference type="ARBA" id="ARBA00022989"/>
    </source>
</evidence>
<evidence type="ECO:0000256" key="3">
    <source>
        <dbReference type="ARBA" id="ARBA00022448"/>
    </source>
</evidence>
<gene>
    <name evidence="13" type="ORF">SAMN06295900_11441</name>
</gene>
<dbReference type="Pfam" id="PF02322">
    <property type="entry name" value="Cyt_bd_oxida_II"/>
    <property type="match status" value="1"/>
</dbReference>
<feature type="transmembrane region" description="Helical" evidence="12">
    <location>
        <begin position="336"/>
        <end position="360"/>
    </location>
</feature>
<feature type="transmembrane region" description="Helical" evidence="12">
    <location>
        <begin position="264"/>
        <end position="283"/>
    </location>
</feature>
<dbReference type="PANTHER" id="PTHR43141">
    <property type="entry name" value="CYTOCHROME BD2 SUBUNIT II"/>
    <property type="match status" value="1"/>
</dbReference>
<reference evidence="14" key="1">
    <citation type="submission" date="2017-04" db="EMBL/GenBank/DDBJ databases">
        <authorList>
            <person name="Varghese N."/>
            <person name="Submissions S."/>
        </authorList>
    </citation>
    <scope>NUCLEOTIDE SEQUENCE [LARGE SCALE GENOMIC DNA]</scope>
    <source>
        <strain evidence="14">Ballard 720</strain>
    </source>
</reference>
<dbReference type="GO" id="GO:0016682">
    <property type="term" value="F:oxidoreductase activity, acting on diphenols and related substances as donors, oxygen as acceptor"/>
    <property type="evidence" value="ECO:0007669"/>
    <property type="project" value="TreeGrafter"/>
</dbReference>
<dbReference type="GeneID" id="95551718"/>
<proteinExistence type="inferred from homology"/>
<keyword evidence="10" id="KW-0408">Iron</keyword>
<keyword evidence="6 12" id="KW-0812">Transmembrane</keyword>
<organism evidence="13 14">
    <name type="scientific">Trinickia caryophylli</name>
    <name type="common">Paraburkholderia caryophylli</name>
    <dbReference type="NCBI Taxonomy" id="28094"/>
    <lineage>
        <taxon>Bacteria</taxon>
        <taxon>Pseudomonadati</taxon>
        <taxon>Pseudomonadota</taxon>
        <taxon>Betaproteobacteria</taxon>
        <taxon>Burkholderiales</taxon>
        <taxon>Burkholderiaceae</taxon>
        <taxon>Trinickia</taxon>
    </lineage>
</organism>
<evidence type="ECO:0000256" key="6">
    <source>
        <dbReference type="ARBA" id="ARBA00022692"/>
    </source>
</evidence>
<dbReference type="PANTHER" id="PTHR43141:SF5">
    <property type="entry name" value="CYTOCHROME BD-I UBIQUINOL OXIDASE SUBUNIT 2"/>
    <property type="match status" value="1"/>
</dbReference>
<dbReference type="GO" id="GO:0019646">
    <property type="term" value="P:aerobic electron transport chain"/>
    <property type="evidence" value="ECO:0007669"/>
    <property type="project" value="TreeGrafter"/>
</dbReference>
<evidence type="ECO:0000256" key="4">
    <source>
        <dbReference type="ARBA" id="ARBA00022475"/>
    </source>
</evidence>
<comment type="similarity">
    <text evidence="2">Belongs to the cytochrome ubiquinol oxidase subunit 2 family.</text>
</comment>
<evidence type="ECO:0000256" key="5">
    <source>
        <dbReference type="ARBA" id="ARBA00022617"/>
    </source>
</evidence>
<dbReference type="PIRSF" id="PIRSF000267">
    <property type="entry name" value="Cyt_oxidse_sub2"/>
    <property type="match status" value="1"/>
</dbReference>
<evidence type="ECO:0000256" key="1">
    <source>
        <dbReference type="ARBA" id="ARBA00004651"/>
    </source>
</evidence>
<evidence type="ECO:0000313" key="13">
    <source>
        <dbReference type="EMBL" id="SMF65608.1"/>
    </source>
</evidence>
<keyword evidence="9 12" id="KW-1133">Transmembrane helix</keyword>
<evidence type="ECO:0000256" key="7">
    <source>
        <dbReference type="ARBA" id="ARBA00022723"/>
    </source>
</evidence>
<feature type="transmembrane region" description="Helical" evidence="12">
    <location>
        <begin position="290"/>
        <end position="316"/>
    </location>
</feature>
<evidence type="ECO:0000256" key="2">
    <source>
        <dbReference type="ARBA" id="ARBA00007543"/>
    </source>
</evidence>
<dbReference type="STRING" id="28094.SAMN06295900_11441"/>
<dbReference type="AlphaFoldDB" id="A0A1X7G821"/>
<evidence type="ECO:0000256" key="12">
    <source>
        <dbReference type="SAM" id="Phobius"/>
    </source>
</evidence>
<keyword evidence="5" id="KW-0349">Heme</keyword>
<dbReference type="EMBL" id="FXAH01000014">
    <property type="protein sequence ID" value="SMF65608.1"/>
    <property type="molecule type" value="Genomic_DNA"/>
</dbReference>